<keyword evidence="7 15" id="KW-0732">Signal</keyword>
<evidence type="ECO:0000256" key="15">
    <source>
        <dbReference type="SAM" id="SignalP"/>
    </source>
</evidence>
<keyword evidence="9" id="KW-0574">Periplasm</keyword>
<dbReference type="InterPro" id="IPR041489">
    <property type="entry name" value="PDZ_6"/>
</dbReference>
<keyword evidence="18" id="KW-1185">Reference proteome</keyword>
<feature type="domain" description="PDZ" evidence="16">
    <location>
        <begin position="311"/>
        <end position="402"/>
    </location>
</feature>
<dbReference type="PANTHER" id="PTHR22939">
    <property type="entry name" value="SERINE PROTEASE FAMILY S1C HTRA-RELATED"/>
    <property type="match status" value="1"/>
</dbReference>
<dbReference type="PANTHER" id="PTHR22939:SF130">
    <property type="entry name" value="PERIPLASMIC SERINE ENDOPROTEASE DEGP-LIKE-RELATED"/>
    <property type="match status" value="1"/>
</dbReference>
<keyword evidence="10 17" id="KW-0378">Hydrolase</keyword>
<dbReference type="NCBIfam" id="TIGR02037">
    <property type="entry name" value="degP_htrA_DO"/>
    <property type="match status" value="1"/>
</dbReference>
<gene>
    <name evidence="17" type="ORF">ABID37_000162</name>
</gene>
<evidence type="ECO:0000259" key="16">
    <source>
        <dbReference type="PROSITE" id="PS50106"/>
    </source>
</evidence>
<evidence type="ECO:0000256" key="2">
    <source>
        <dbReference type="ARBA" id="ARBA00004418"/>
    </source>
</evidence>
<name>A0ABV2MT50_9HYPH</name>
<evidence type="ECO:0000313" key="17">
    <source>
        <dbReference type="EMBL" id="MET3789978.1"/>
    </source>
</evidence>
<comment type="catalytic activity">
    <reaction evidence="1">
        <text>Acts on substrates that are at least partially unfolded. The cleavage site P1 residue is normally between a pair of hydrophobic residues, such as Val-|-Val.</text>
        <dbReference type="EC" id="3.4.21.107"/>
    </reaction>
</comment>
<keyword evidence="6 17" id="KW-0645">Protease</keyword>
<dbReference type="PROSITE" id="PS50106">
    <property type="entry name" value="PDZ"/>
    <property type="match status" value="2"/>
</dbReference>
<dbReference type="Pfam" id="PF17820">
    <property type="entry name" value="PDZ_6"/>
    <property type="match status" value="1"/>
</dbReference>
<comment type="similarity">
    <text evidence="3">Belongs to the peptidase S1C family.</text>
</comment>
<feature type="region of interest" description="Disordered" evidence="14">
    <location>
        <begin position="33"/>
        <end position="77"/>
    </location>
</feature>
<dbReference type="Gene3D" id="2.30.42.10">
    <property type="match status" value="2"/>
</dbReference>
<protein>
    <recommendedName>
        <fullName evidence="5">Probable periplasmic serine endoprotease DegP-like</fullName>
        <ecNumber evidence="4">3.4.21.107</ecNumber>
    </recommendedName>
    <alternativeName>
        <fullName evidence="13">Protease Do</fullName>
    </alternativeName>
</protein>
<feature type="signal peptide" evidence="15">
    <location>
        <begin position="1"/>
        <end position="23"/>
    </location>
</feature>
<keyword evidence="12" id="KW-0346">Stress response</keyword>
<dbReference type="InterPro" id="IPR001478">
    <property type="entry name" value="PDZ"/>
</dbReference>
<evidence type="ECO:0000256" key="9">
    <source>
        <dbReference type="ARBA" id="ARBA00022764"/>
    </source>
</evidence>
<sequence>MTPQFLLRATRTTLLAASALAVAATGTLSPAMTQSLPAPATPAPGTPAPVTPAPVTPAPVTPAPGNPAPVGPEAGPASVADLAEGLLGAVVNISTSQTVKGTEGPGAVPMPQLPEGSPFQDFFDEFFKDRGGQRGGGSQKVQSLGSGFVIDAKEGFVVTNNHVIADADDIEVNFSDGLTLKAELVGTDTKTDIAILKVDPAGHKLTEVKFGDSDKMRIGDWVMAIGNPFGLGGTVTVGIISARNRDINAGPYDDFIQTDAAINRGNSGGPLFNMHGEVIGINTAIISPTGGSIGIGFSIPTQLAKGVVDQLREFGETRRGWLGVRIQPVTEDIAESLGMKDAKGALIAGIIKGGPVDNGSIQAGDVVTKFDGKEIDEMRDLPRIVAESPVGKAVDVVVVRKGKEMTVKVTLGRLEDGEQMAEGQDDESAEQGEEVVTASVLGMTIGELNDATREKFGVAAGVNGVVVTEVEPDSAAAERGVQAGEVITEIAQESVSSPKDVMDRIAALKEQGRKNALLMLASKSGELRFVTIRMD</sequence>
<dbReference type="SUPFAM" id="SSF50494">
    <property type="entry name" value="Trypsin-like serine proteases"/>
    <property type="match status" value="1"/>
</dbReference>
<dbReference type="GO" id="GO:0006508">
    <property type="term" value="P:proteolysis"/>
    <property type="evidence" value="ECO:0007669"/>
    <property type="project" value="UniProtKB-KW"/>
</dbReference>
<dbReference type="SUPFAM" id="SSF50156">
    <property type="entry name" value="PDZ domain-like"/>
    <property type="match status" value="2"/>
</dbReference>
<dbReference type="Pfam" id="PF13180">
    <property type="entry name" value="PDZ_2"/>
    <property type="match status" value="1"/>
</dbReference>
<reference evidence="17 18" key="1">
    <citation type="submission" date="2024-06" db="EMBL/GenBank/DDBJ databases">
        <title>Genomic Encyclopedia of Type Strains, Phase IV (KMG-IV): sequencing the most valuable type-strain genomes for metagenomic binning, comparative biology and taxonomic classification.</title>
        <authorList>
            <person name="Goeker M."/>
        </authorList>
    </citation>
    <scope>NUCLEOTIDE SEQUENCE [LARGE SCALE GENOMIC DNA]</scope>
    <source>
        <strain evidence="17 18">DSM 27865</strain>
    </source>
</reference>
<evidence type="ECO:0000256" key="14">
    <source>
        <dbReference type="SAM" id="MobiDB-lite"/>
    </source>
</evidence>
<evidence type="ECO:0000256" key="1">
    <source>
        <dbReference type="ARBA" id="ARBA00001772"/>
    </source>
</evidence>
<comment type="caution">
    <text evidence="17">The sequence shown here is derived from an EMBL/GenBank/DDBJ whole genome shotgun (WGS) entry which is preliminary data.</text>
</comment>
<keyword evidence="11" id="KW-0720">Serine protease</keyword>
<evidence type="ECO:0000313" key="18">
    <source>
        <dbReference type="Proteomes" id="UP001549076"/>
    </source>
</evidence>
<evidence type="ECO:0000256" key="3">
    <source>
        <dbReference type="ARBA" id="ARBA00010541"/>
    </source>
</evidence>
<feature type="domain" description="PDZ" evidence="16">
    <location>
        <begin position="408"/>
        <end position="535"/>
    </location>
</feature>
<dbReference type="PRINTS" id="PR00834">
    <property type="entry name" value="PROTEASES2C"/>
</dbReference>
<evidence type="ECO:0000256" key="6">
    <source>
        <dbReference type="ARBA" id="ARBA00022670"/>
    </source>
</evidence>
<evidence type="ECO:0000256" key="4">
    <source>
        <dbReference type="ARBA" id="ARBA00013035"/>
    </source>
</evidence>
<evidence type="ECO:0000256" key="11">
    <source>
        <dbReference type="ARBA" id="ARBA00022825"/>
    </source>
</evidence>
<feature type="chain" id="PRO_5046239354" description="Probable periplasmic serine endoprotease DegP-like" evidence="15">
    <location>
        <begin position="24"/>
        <end position="535"/>
    </location>
</feature>
<evidence type="ECO:0000256" key="5">
    <source>
        <dbReference type="ARBA" id="ARBA00013958"/>
    </source>
</evidence>
<evidence type="ECO:0000256" key="8">
    <source>
        <dbReference type="ARBA" id="ARBA00022737"/>
    </source>
</evidence>
<dbReference type="InterPro" id="IPR009003">
    <property type="entry name" value="Peptidase_S1_PA"/>
</dbReference>
<dbReference type="InterPro" id="IPR036034">
    <property type="entry name" value="PDZ_sf"/>
</dbReference>
<dbReference type="Pfam" id="PF13365">
    <property type="entry name" value="Trypsin_2"/>
    <property type="match status" value="1"/>
</dbReference>
<dbReference type="CDD" id="cd10839">
    <property type="entry name" value="cpPDZ1_DegP-like"/>
    <property type="match status" value="1"/>
</dbReference>
<dbReference type="Gene3D" id="2.40.10.120">
    <property type="match status" value="1"/>
</dbReference>
<dbReference type="GO" id="GO:0008233">
    <property type="term" value="F:peptidase activity"/>
    <property type="evidence" value="ECO:0007669"/>
    <property type="project" value="UniProtKB-KW"/>
</dbReference>
<accession>A0ABV2MT50</accession>
<evidence type="ECO:0000256" key="13">
    <source>
        <dbReference type="ARBA" id="ARBA00032850"/>
    </source>
</evidence>
<evidence type="ECO:0000256" key="10">
    <source>
        <dbReference type="ARBA" id="ARBA00022801"/>
    </source>
</evidence>
<dbReference type="InterPro" id="IPR011782">
    <property type="entry name" value="Pept_S1C_Do"/>
</dbReference>
<dbReference type="EMBL" id="JBEPML010000001">
    <property type="protein sequence ID" value="MET3789978.1"/>
    <property type="molecule type" value="Genomic_DNA"/>
</dbReference>
<dbReference type="EC" id="3.4.21.107" evidence="4"/>
<organism evidence="17 18">
    <name type="scientific">Aquamicrobium terrae</name>
    <dbReference type="NCBI Taxonomy" id="1324945"/>
    <lineage>
        <taxon>Bacteria</taxon>
        <taxon>Pseudomonadati</taxon>
        <taxon>Pseudomonadota</taxon>
        <taxon>Alphaproteobacteria</taxon>
        <taxon>Hyphomicrobiales</taxon>
        <taxon>Phyllobacteriaceae</taxon>
        <taxon>Aquamicrobium</taxon>
    </lineage>
</organism>
<evidence type="ECO:0000256" key="12">
    <source>
        <dbReference type="ARBA" id="ARBA00023016"/>
    </source>
</evidence>
<evidence type="ECO:0000256" key="7">
    <source>
        <dbReference type="ARBA" id="ARBA00022729"/>
    </source>
</evidence>
<dbReference type="Proteomes" id="UP001549076">
    <property type="component" value="Unassembled WGS sequence"/>
</dbReference>
<comment type="subcellular location">
    <subcellularLocation>
        <location evidence="2">Periplasm</location>
    </subcellularLocation>
</comment>
<keyword evidence="8" id="KW-0677">Repeat</keyword>
<dbReference type="SMART" id="SM00228">
    <property type="entry name" value="PDZ"/>
    <property type="match status" value="2"/>
</dbReference>
<proteinExistence type="inferred from homology"/>
<dbReference type="InterPro" id="IPR001940">
    <property type="entry name" value="Peptidase_S1C"/>
</dbReference>
<feature type="compositionally biased region" description="Pro residues" evidence="14">
    <location>
        <begin position="39"/>
        <end position="70"/>
    </location>
</feature>